<protein>
    <submittedName>
        <fullName evidence="1">Uncharacterized protein</fullName>
    </submittedName>
</protein>
<reference evidence="1 2" key="1">
    <citation type="submission" date="2023-05" db="EMBL/GenBank/DDBJ databases">
        <title>Actinoplanes sp. NEAU-A12 genome sequencing.</title>
        <authorList>
            <person name="Wang Z.-S."/>
        </authorList>
    </citation>
    <scope>NUCLEOTIDE SEQUENCE [LARGE SCALE GENOMIC DNA]</scope>
    <source>
        <strain evidence="1 2">NEAU-A12</strain>
    </source>
</reference>
<evidence type="ECO:0000313" key="1">
    <source>
        <dbReference type="EMBL" id="MDI6105731.1"/>
    </source>
</evidence>
<sequence>MRSATGTGEITMRYAGCVQNSFGNGTTVRKLTKTGVGPLVTGPNRVYGGFSGQPENNDMLLPHD</sequence>
<accession>A0ABT6X142</accession>
<proteinExistence type="predicted"/>
<name>A0ABT6X142_9ACTN</name>
<dbReference type="EMBL" id="JASCTH010000053">
    <property type="protein sequence ID" value="MDI6105731.1"/>
    <property type="molecule type" value="Genomic_DNA"/>
</dbReference>
<gene>
    <name evidence="1" type="ORF">QLQ12_44855</name>
</gene>
<keyword evidence="2" id="KW-1185">Reference proteome</keyword>
<comment type="caution">
    <text evidence="1">The sequence shown here is derived from an EMBL/GenBank/DDBJ whole genome shotgun (WGS) entry which is preliminary data.</text>
</comment>
<evidence type="ECO:0000313" key="2">
    <source>
        <dbReference type="Proteomes" id="UP001241758"/>
    </source>
</evidence>
<dbReference type="Proteomes" id="UP001241758">
    <property type="component" value="Unassembled WGS sequence"/>
</dbReference>
<organism evidence="1 2">
    <name type="scientific">Actinoplanes sandaracinus</name>
    <dbReference type="NCBI Taxonomy" id="3045177"/>
    <lineage>
        <taxon>Bacteria</taxon>
        <taxon>Bacillati</taxon>
        <taxon>Actinomycetota</taxon>
        <taxon>Actinomycetes</taxon>
        <taxon>Micromonosporales</taxon>
        <taxon>Micromonosporaceae</taxon>
        <taxon>Actinoplanes</taxon>
    </lineage>
</organism>